<dbReference type="SUPFAM" id="SSF53383">
    <property type="entry name" value="PLP-dependent transferases"/>
    <property type="match status" value="1"/>
</dbReference>
<comment type="cofactor">
    <cofactor evidence="1">
        <name>pyridoxal 5'-phosphate</name>
        <dbReference type="ChEBI" id="CHEBI:597326"/>
    </cofactor>
</comment>
<evidence type="ECO:0000313" key="9">
    <source>
        <dbReference type="Proteomes" id="UP001649230"/>
    </source>
</evidence>
<comment type="catalytic activity">
    <reaction evidence="6">
        <text>(sulfur carrier)-H + L-cysteine = (sulfur carrier)-SH + L-alanine</text>
        <dbReference type="Rhea" id="RHEA:43892"/>
        <dbReference type="Rhea" id="RHEA-COMP:14737"/>
        <dbReference type="Rhea" id="RHEA-COMP:14739"/>
        <dbReference type="ChEBI" id="CHEBI:29917"/>
        <dbReference type="ChEBI" id="CHEBI:35235"/>
        <dbReference type="ChEBI" id="CHEBI:57972"/>
        <dbReference type="ChEBI" id="CHEBI:64428"/>
        <dbReference type="EC" id="2.8.1.7"/>
    </reaction>
</comment>
<dbReference type="Gene3D" id="3.90.1150.10">
    <property type="entry name" value="Aspartate Aminotransferase, domain 1"/>
    <property type="match status" value="1"/>
</dbReference>
<evidence type="ECO:0000313" key="8">
    <source>
        <dbReference type="EMBL" id="UJF33320.1"/>
    </source>
</evidence>
<organism evidence="8 9">
    <name type="scientific">Paenibacillus hexagrammi</name>
    <dbReference type="NCBI Taxonomy" id="2908839"/>
    <lineage>
        <taxon>Bacteria</taxon>
        <taxon>Bacillati</taxon>
        <taxon>Bacillota</taxon>
        <taxon>Bacilli</taxon>
        <taxon>Bacillales</taxon>
        <taxon>Paenibacillaceae</taxon>
        <taxon>Paenibacillus</taxon>
    </lineage>
</organism>
<dbReference type="InterPro" id="IPR016454">
    <property type="entry name" value="Cysteine_dSase"/>
</dbReference>
<dbReference type="CDD" id="cd06453">
    <property type="entry name" value="SufS_like"/>
    <property type="match status" value="1"/>
</dbReference>
<protein>
    <recommendedName>
        <fullName evidence="3">cysteine desulfurase</fullName>
        <ecNumber evidence="3">2.8.1.7</ecNumber>
    </recommendedName>
</protein>
<keyword evidence="9" id="KW-1185">Reference proteome</keyword>
<dbReference type="InterPro" id="IPR010970">
    <property type="entry name" value="Cys_dSase_SufS"/>
</dbReference>
<keyword evidence="5" id="KW-0663">Pyridoxal phosphate</keyword>
<evidence type="ECO:0000256" key="6">
    <source>
        <dbReference type="ARBA" id="ARBA00050776"/>
    </source>
</evidence>
<dbReference type="GO" id="GO:0008483">
    <property type="term" value="F:transaminase activity"/>
    <property type="evidence" value="ECO:0007669"/>
    <property type="project" value="UniProtKB-KW"/>
</dbReference>
<dbReference type="PANTHER" id="PTHR43586:SF4">
    <property type="entry name" value="ISOPENICILLIN N EPIMERASE"/>
    <property type="match status" value="1"/>
</dbReference>
<name>A0ABY3SII2_9BACL</name>
<dbReference type="InterPro" id="IPR015424">
    <property type="entry name" value="PyrdxlP-dep_Trfase"/>
</dbReference>
<evidence type="ECO:0000256" key="3">
    <source>
        <dbReference type="ARBA" id="ARBA00012239"/>
    </source>
</evidence>
<dbReference type="InterPro" id="IPR015421">
    <property type="entry name" value="PyrdxlP-dep_Trfase_major"/>
</dbReference>
<proteinExistence type="inferred from homology"/>
<dbReference type="EMBL" id="CP090978">
    <property type="protein sequence ID" value="UJF33320.1"/>
    <property type="molecule type" value="Genomic_DNA"/>
</dbReference>
<dbReference type="PIRSF" id="PIRSF005572">
    <property type="entry name" value="NifS"/>
    <property type="match status" value="1"/>
</dbReference>
<evidence type="ECO:0000256" key="2">
    <source>
        <dbReference type="ARBA" id="ARBA00010447"/>
    </source>
</evidence>
<dbReference type="InterPro" id="IPR000192">
    <property type="entry name" value="Aminotrans_V_dom"/>
</dbReference>
<dbReference type="PANTHER" id="PTHR43586">
    <property type="entry name" value="CYSTEINE DESULFURASE"/>
    <property type="match status" value="1"/>
</dbReference>
<gene>
    <name evidence="8" type="ORF">L0M14_28025</name>
</gene>
<dbReference type="InterPro" id="IPR010969">
    <property type="entry name" value="Cys_dSase-rel_unknwn_funct"/>
</dbReference>
<evidence type="ECO:0000259" key="7">
    <source>
        <dbReference type="Pfam" id="PF00266"/>
    </source>
</evidence>
<evidence type="ECO:0000256" key="1">
    <source>
        <dbReference type="ARBA" id="ARBA00001933"/>
    </source>
</evidence>
<reference evidence="8 9" key="1">
    <citation type="journal article" date="2024" name="Int. J. Syst. Evol. Microbiol.">
        <title>Paenibacillus hexagrammi sp. nov., a novel bacterium isolated from the gut content of Hexagrammos agrammus.</title>
        <authorList>
            <person name="Jung H.K."/>
            <person name="Kim D.G."/>
            <person name="Zin H."/>
            <person name="Park J."/>
            <person name="Jung H."/>
            <person name="Kim Y.O."/>
            <person name="Kong H.J."/>
            <person name="Kim J.W."/>
            <person name="Kim Y.S."/>
        </authorList>
    </citation>
    <scope>NUCLEOTIDE SEQUENCE [LARGE SCALE GENOMIC DNA]</scope>
    <source>
        <strain evidence="8 9">YPD9-1</strain>
    </source>
</reference>
<accession>A0ABY3SII2</accession>
<dbReference type="Pfam" id="PF00266">
    <property type="entry name" value="Aminotran_5"/>
    <property type="match status" value="1"/>
</dbReference>
<dbReference type="EC" id="2.8.1.7" evidence="3"/>
<dbReference type="Gene3D" id="3.40.640.10">
    <property type="entry name" value="Type I PLP-dependent aspartate aminotransferase-like (Major domain)"/>
    <property type="match status" value="1"/>
</dbReference>
<dbReference type="NCBIfam" id="TIGR01977">
    <property type="entry name" value="am_tr_V_EF2568"/>
    <property type="match status" value="1"/>
</dbReference>
<dbReference type="RefSeq" id="WP_235119664.1">
    <property type="nucleotide sequence ID" value="NZ_CP090978.1"/>
</dbReference>
<dbReference type="Proteomes" id="UP001649230">
    <property type="component" value="Chromosome"/>
</dbReference>
<sequence>MKDIIYLDHAASSWPKPPAIMEAMTRCMNEYAANPGRGSHQMAVQASRALFETRKNAAKLFGVKNPNDISFALNTTHALNQAIKGFVREGQHVICTSVEHNSVRRPLEYLREKIGIELTYIKSNVQGELDLKDLEKAFRSNTSLVVMNHSSNLLGTILPVAEVGEMCRARGVKLLVDAAQSAGVLPIHVEDMNIDMLAFPGHKGLLGPQGTGGLYVHSNVELEPLLHGGTGSQSESIEQPTVRPDRFEAGTQNTVGIAGLNEGIKFVLSKTVEEIHKKEWKQTQHLMEALMGIEGVTVLGPALGQNKTGIVSFLIRHTDSSEVAFILDQSFQIAVRAGYHCTPLAHEAVGTLATGAVRASIGYFTKDEEVEALVDAVKEISSQYA</sequence>
<feature type="domain" description="Aminotransferase class V" evidence="7">
    <location>
        <begin position="5"/>
        <end position="373"/>
    </location>
</feature>
<evidence type="ECO:0000256" key="5">
    <source>
        <dbReference type="ARBA" id="ARBA00022898"/>
    </source>
</evidence>
<dbReference type="InterPro" id="IPR015422">
    <property type="entry name" value="PyrdxlP-dep_Trfase_small"/>
</dbReference>
<keyword evidence="8" id="KW-0032">Aminotransferase</keyword>
<keyword evidence="4" id="KW-0808">Transferase</keyword>
<comment type="similarity">
    <text evidence="2">Belongs to the class-V pyridoxal-phosphate-dependent aminotransferase family. Csd subfamily.</text>
</comment>
<evidence type="ECO:0000256" key="4">
    <source>
        <dbReference type="ARBA" id="ARBA00022679"/>
    </source>
</evidence>